<dbReference type="WBParaSite" id="PSAMB.scaffold3045size19910.g20091.t1">
    <property type="protein sequence ID" value="PSAMB.scaffold3045size19910.g20091.t1"/>
    <property type="gene ID" value="PSAMB.scaffold3045size19910.g20091"/>
</dbReference>
<evidence type="ECO:0000313" key="3">
    <source>
        <dbReference type="Proteomes" id="UP000887566"/>
    </source>
</evidence>
<dbReference type="InterPro" id="IPR005135">
    <property type="entry name" value="Endo/exonuclease/phosphatase"/>
</dbReference>
<name>A0A914W581_9BILA</name>
<keyword evidence="3" id="KW-1185">Reference proteome</keyword>
<dbReference type="Pfam" id="PF03372">
    <property type="entry name" value="Exo_endo_phos"/>
    <property type="match status" value="1"/>
</dbReference>
<evidence type="ECO:0000313" key="4">
    <source>
        <dbReference type="WBParaSite" id="PSAMB.scaffold3045size19910.g20091.t1"/>
    </source>
</evidence>
<protein>
    <submittedName>
        <fullName evidence="4">Endonuclease/exonuclease/phosphatase domain-containing protein</fullName>
    </submittedName>
</protein>
<evidence type="ECO:0000256" key="1">
    <source>
        <dbReference type="SAM" id="SignalP"/>
    </source>
</evidence>
<dbReference type="InterPro" id="IPR036691">
    <property type="entry name" value="Endo/exonu/phosph_ase_sf"/>
</dbReference>
<organism evidence="3 4">
    <name type="scientific">Plectus sambesii</name>
    <dbReference type="NCBI Taxonomy" id="2011161"/>
    <lineage>
        <taxon>Eukaryota</taxon>
        <taxon>Metazoa</taxon>
        <taxon>Ecdysozoa</taxon>
        <taxon>Nematoda</taxon>
        <taxon>Chromadorea</taxon>
        <taxon>Plectida</taxon>
        <taxon>Plectina</taxon>
        <taxon>Plectoidea</taxon>
        <taxon>Plectidae</taxon>
        <taxon>Plectus</taxon>
    </lineage>
</organism>
<dbReference type="GO" id="GO:0003824">
    <property type="term" value="F:catalytic activity"/>
    <property type="evidence" value="ECO:0007669"/>
    <property type="project" value="InterPro"/>
</dbReference>
<evidence type="ECO:0000259" key="2">
    <source>
        <dbReference type="Pfam" id="PF03372"/>
    </source>
</evidence>
<dbReference type="PANTHER" id="PTHR41349:SF1">
    <property type="entry name" value="PROTEIN CBG08683"/>
    <property type="match status" value="1"/>
</dbReference>
<dbReference type="SUPFAM" id="SSF56219">
    <property type="entry name" value="DNase I-like"/>
    <property type="match status" value="1"/>
</dbReference>
<feature type="signal peptide" evidence="1">
    <location>
        <begin position="1"/>
        <end position="22"/>
    </location>
</feature>
<keyword evidence="1" id="KW-0732">Signal</keyword>
<feature type="domain" description="Endonuclease/exonuclease/phosphatase" evidence="2">
    <location>
        <begin position="35"/>
        <end position="329"/>
    </location>
</feature>
<dbReference type="Gene3D" id="3.60.10.10">
    <property type="entry name" value="Endonuclease/exonuclease/phosphatase"/>
    <property type="match status" value="1"/>
</dbReference>
<proteinExistence type="predicted"/>
<feature type="chain" id="PRO_5036812239" evidence="1">
    <location>
        <begin position="23"/>
        <end position="355"/>
    </location>
</feature>
<sequence length="355" mass="39891">MRPEQLLATVLCCAIGLVVVEGKVLQNTAANIRILTFNIWNSGQNVQDGLLKIAKHIKLVDPDIVALQEVEDKTHFDSIVTSLGAPWKGVYHDSSYPDTGIITKHDIVDGTQAQAYAAVGAKVKVTLKTNDAFSKPNTVIVNFWSLHLDWRSYGPYAACNKLVTDASQIMAGEMNLGVDAAGRVQNVRDILSNSAFKQAILNSNREPLIVGGDFNAPSHLDWTEATKNDHCGWEFPWPSTKLIIEESGLQDSFRELYPNPETDPGVTWSTVQTFTDQGWGWTVPEPQDRIDMILYRSKRLIPRRSYTYKGTEPVHRKPNHFQNDYPSDHYAVVTDFEYIDGAQNMYENDDNLIDY</sequence>
<dbReference type="AlphaFoldDB" id="A0A914W581"/>
<accession>A0A914W581</accession>
<reference evidence="4" key="1">
    <citation type="submission" date="2022-11" db="UniProtKB">
        <authorList>
            <consortium name="WormBaseParasite"/>
        </authorList>
    </citation>
    <scope>IDENTIFICATION</scope>
</reference>
<dbReference type="Proteomes" id="UP000887566">
    <property type="component" value="Unplaced"/>
</dbReference>
<dbReference type="PANTHER" id="PTHR41349">
    <property type="match status" value="1"/>
</dbReference>